<dbReference type="AlphaFoldDB" id="A0A553DZV6"/>
<proteinExistence type="predicted"/>
<comment type="caution">
    <text evidence="1">The sequence shown here is derived from an EMBL/GenBank/DDBJ whole genome shotgun (WGS) entry which is preliminary data.</text>
</comment>
<dbReference type="InterPro" id="IPR021958">
    <property type="entry name" value="DUF3575"/>
</dbReference>
<evidence type="ECO:0000313" key="1">
    <source>
        <dbReference type="EMBL" id="TRX38337.1"/>
    </source>
</evidence>
<sequence>MKKSILVVLLFLSIASFGQTYIKGNALTALALMPNFGIETSIGKKTTFQFDILAFPWKSINGKPRQFYTVTNEFRYHFNEKFNGFYAGANAGMSKYNFQKWNYEHLDKYQKGFGYFFGATIGYEKKWNDKFTIDYFVGGGWHQGFYHGYQISDDASYEHAVHWNKSGEWLPFRGGIMISYKLN</sequence>
<evidence type="ECO:0000313" key="2">
    <source>
        <dbReference type="Proteomes" id="UP000316371"/>
    </source>
</evidence>
<accession>A0A553DZV6</accession>
<name>A0A553DZV6_9FLAO</name>
<dbReference type="EMBL" id="VJZT01000011">
    <property type="protein sequence ID" value="TRX38337.1"/>
    <property type="molecule type" value="Genomic_DNA"/>
</dbReference>
<dbReference type="Proteomes" id="UP000316371">
    <property type="component" value="Unassembled WGS sequence"/>
</dbReference>
<dbReference type="RefSeq" id="WP_144256842.1">
    <property type="nucleotide sequence ID" value="NZ_VJZT01000011.1"/>
</dbReference>
<dbReference type="OrthoDB" id="1001751at2"/>
<keyword evidence="2" id="KW-1185">Reference proteome</keyword>
<dbReference type="Pfam" id="PF12099">
    <property type="entry name" value="DUF3575"/>
    <property type="match status" value="1"/>
</dbReference>
<reference evidence="1 2" key="1">
    <citation type="submission" date="2019-07" db="EMBL/GenBank/DDBJ databases">
        <title>Novel species of Flavobacterium.</title>
        <authorList>
            <person name="Liu Q."/>
            <person name="Xin Y.-H."/>
        </authorList>
    </citation>
    <scope>NUCLEOTIDE SEQUENCE [LARGE SCALE GENOMIC DNA]</scope>
    <source>
        <strain evidence="1 2">LB1R34</strain>
    </source>
</reference>
<protein>
    <submittedName>
        <fullName evidence="1">DUF3575 domain-containing protein</fullName>
    </submittedName>
</protein>
<gene>
    <name evidence="1" type="ORF">FNW21_11245</name>
</gene>
<organism evidence="1 2">
    <name type="scientific">Flavobacterium restrictum</name>
    <dbReference type="NCBI Taxonomy" id="2594428"/>
    <lineage>
        <taxon>Bacteria</taxon>
        <taxon>Pseudomonadati</taxon>
        <taxon>Bacteroidota</taxon>
        <taxon>Flavobacteriia</taxon>
        <taxon>Flavobacteriales</taxon>
        <taxon>Flavobacteriaceae</taxon>
        <taxon>Flavobacterium</taxon>
    </lineage>
</organism>